<dbReference type="Proteomes" id="UP001174997">
    <property type="component" value="Unassembled WGS sequence"/>
</dbReference>
<dbReference type="PANTHER" id="PTHR22602:SF0">
    <property type="entry name" value="TRANSFERASE CAF17, MITOCHONDRIAL-RELATED"/>
    <property type="match status" value="1"/>
</dbReference>
<sequence>MQPVITRRIAIVAAGSSLPPPGGSARVFFSSSVPSSRPSLPSTTPQPLSQPKQTPPFPPRQPRRAFSLSAPFRQEATFESPPPSPPPPKKDNNLPPSGVSPLPSRSLISLSGPDAAKFLRGIITNELPTSASTARYAAFLSAQGRILYDAIIYLDPRASPDQAARYLVEVSTPEAANLVKHLKRYKLRSKCDISLLAHEEASVFAVWGNPEARPEQSDSVRYYSDPRVPGWERGLVFGKGLDVTGLSLLPEETYHLVRYSAGVAEGQGEIIKDGGLPHESNMDLLGGVDFRKGCYVGQELTIRTEHRGVVRKRILPAVVYTASAGSPPTSLRYEEGDLAGRVEPGSNVTVVGKKGRPVGKWLGGRGNLGLVLGRLEKMTDLKLPGEGAEGVGMGYKEGDEFEVEVKGGEGEKVRVKAFVPAWLREKLEEKMEKKGRRE</sequence>
<dbReference type="InterPro" id="IPR017703">
    <property type="entry name" value="YgfZ/GCV_T_CS"/>
</dbReference>
<evidence type="ECO:0000256" key="2">
    <source>
        <dbReference type="ARBA" id="ARBA00022946"/>
    </source>
</evidence>
<feature type="compositionally biased region" description="Low complexity" evidence="6">
    <location>
        <begin position="93"/>
        <end position="106"/>
    </location>
</feature>
<dbReference type="PANTHER" id="PTHR22602">
    <property type="entry name" value="TRANSFERASE CAF17, MITOCHONDRIAL-RELATED"/>
    <property type="match status" value="1"/>
</dbReference>
<dbReference type="InterPro" id="IPR057460">
    <property type="entry name" value="CAF17_C"/>
</dbReference>
<keyword evidence="9" id="KW-1185">Reference proteome</keyword>
<evidence type="ECO:0000313" key="8">
    <source>
        <dbReference type="EMBL" id="KAK0668625.1"/>
    </source>
</evidence>
<feature type="compositionally biased region" description="Low complexity" evidence="6">
    <location>
        <begin position="30"/>
        <end position="52"/>
    </location>
</feature>
<dbReference type="EMBL" id="JAULSY010000053">
    <property type="protein sequence ID" value="KAK0668625.1"/>
    <property type="molecule type" value="Genomic_DNA"/>
</dbReference>
<evidence type="ECO:0000256" key="3">
    <source>
        <dbReference type="ARBA" id="ARBA00023128"/>
    </source>
</evidence>
<evidence type="ECO:0000256" key="4">
    <source>
        <dbReference type="ARBA" id="ARBA00093447"/>
    </source>
</evidence>
<protein>
    <recommendedName>
        <fullName evidence="5">Iron-sulfur cluster assembly factor IBA57 homolog, mitochondrial</fullName>
    </recommendedName>
</protein>
<comment type="subcellular location">
    <subcellularLocation>
        <location evidence="1">Mitochondrion matrix</location>
    </subcellularLocation>
</comment>
<dbReference type="InterPro" id="IPR027266">
    <property type="entry name" value="TrmE/GcvT-like"/>
</dbReference>
<accession>A0AA39ZCX5</accession>
<evidence type="ECO:0000259" key="7">
    <source>
        <dbReference type="Pfam" id="PF25455"/>
    </source>
</evidence>
<dbReference type="GO" id="GO:0016740">
    <property type="term" value="F:transferase activity"/>
    <property type="evidence" value="ECO:0007669"/>
    <property type="project" value="UniProtKB-KW"/>
</dbReference>
<evidence type="ECO:0000256" key="6">
    <source>
        <dbReference type="SAM" id="MobiDB-lite"/>
    </source>
</evidence>
<dbReference type="Pfam" id="PF25455">
    <property type="entry name" value="Beta-barrel_CAF17_C"/>
    <property type="match status" value="1"/>
</dbReference>
<organism evidence="8 9">
    <name type="scientific">Cercophora samala</name>
    <dbReference type="NCBI Taxonomy" id="330535"/>
    <lineage>
        <taxon>Eukaryota</taxon>
        <taxon>Fungi</taxon>
        <taxon>Dikarya</taxon>
        <taxon>Ascomycota</taxon>
        <taxon>Pezizomycotina</taxon>
        <taxon>Sordariomycetes</taxon>
        <taxon>Sordariomycetidae</taxon>
        <taxon>Sordariales</taxon>
        <taxon>Lasiosphaeriaceae</taxon>
        <taxon>Cercophora</taxon>
    </lineage>
</organism>
<evidence type="ECO:0000256" key="5">
    <source>
        <dbReference type="ARBA" id="ARBA00093637"/>
    </source>
</evidence>
<keyword evidence="2" id="KW-0809">Transit peptide</keyword>
<dbReference type="AlphaFoldDB" id="A0AA39ZCX5"/>
<feature type="domain" description="CAF17 C-terminal" evidence="7">
    <location>
        <begin position="311"/>
        <end position="424"/>
    </location>
</feature>
<comment type="similarity">
    <text evidence="4">Belongs to the GcvT family. CAF17/IBA57 subfamily.</text>
</comment>
<evidence type="ECO:0000256" key="1">
    <source>
        <dbReference type="ARBA" id="ARBA00004305"/>
    </source>
</evidence>
<dbReference type="SUPFAM" id="SSF103025">
    <property type="entry name" value="Folate-binding domain"/>
    <property type="match status" value="1"/>
</dbReference>
<evidence type="ECO:0000313" key="9">
    <source>
        <dbReference type="Proteomes" id="UP001174997"/>
    </source>
</evidence>
<dbReference type="GO" id="GO:0005759">
    <property type="term" value="C:mitochondrial matrix"/>
    <property type="evidence" value="ECO:0007669"/>
    <property type="project" value="UniProtKB-SubCell"/>
</dbReference>
<dbReference type="Gene3D" id="3.30.1360.120">
    <property type="entry name" value="Probable tRNA modification gtpase trme, domain 1"/>
    <property type="match status" value="2"/>
</dbReference>
<comment type="caution">
    <text evidence="8">The sequence shown here is derived from an EMBL/GenBank/DDBJ whole genome shotgun (WGS) entry which is preliminary data.</text>
</comment>
<proteinExistence type="inferred from homology"/>
<keyword evidence="8" id="KW-0808">Transferase</keyword>
<keyword evidence="3" id="KW-0496">Mitochondrion</keyword>
<gene>
    <name evidence="8" type="ORF">QBC41DRAFT_119602</name>
</gene>
<dbReference type="InterPro" id="IPR045179">
    <property type="entry name" value="YgfZ/GcvT"/>
</dbReference>
<dbReference type="NCBIfam" id="TIGR03317">
    <property type="entry name" value="ygfZ_signature"/>
    <property type="match status" value="1"/>
</dbReference>
<feature type="region of interest" description="Disordered" evidence="6">
    <location>
        <begin position="15"/>
        <end position="106"/>
    </location>
</feature>
<name>A0AA39ZCX5_9PEZI</name>
<reference evidence="8" key="1">
    <citation type="submission" date="2023-06" db="EMBL/GenBank/DDBJ databases">
        <title>Genome-scale phylogeny and comparative genomics of the fungal order Sordariales.</title>
        <authorList>
            <consortium name="Lawrence Berkeley National Laboratory"/>
            <person name="Hensen N."/>
            <person name="Bonometti L."/>
            <person name="Westerberg I."/>
            <person name="Brannstrom I.O."/>
            <person name="Guillou S."/>
            <person name="Cros-Aarteil S."/>
            <person name="Calhoun S."/>
            <person name="Haridas S."/>
            <person name="Kuo A."/>
            <person name="Mondo S."/>
            <person name="Pangilinan J."/>
            <person name="Riley R."/>
            <person name="Labutti K."/>
            <person name="Andreopoulos B."/>
            <person name="Lipzen A."/>
            <person name="Chen C."/>
            <person name="Yanf M."/>
            <person name="Daum C."/>
            <person name="Ng V."/>
            <person name="Clum A."/>
            <person name="Steindorff A."/>
            <person name="Ohm R."/>
            <person name="Martin F."/>
            <person name="Silar P."/>
            <person name="Natvig D."/>
            <person name="Lalanne C."/>
            <person name="Gautier V."/>
            <person name="Ament-Velasquez S.L."/>
            <person name="Kruys A."/>
            <person name="Hutchinson M.I."/>
            <person name="Powell A.J."/>
            <person name="Barry K."/>
            <person name="Miller A.N."/>
            <person name="Grigoriev I.V."/>
            <person name="Debuchy R."/>
            <person name="Gladieux P."/>
            <person name="Thoren M.H."/>
            <person name="Johannesson H."/>
        </authorList>
    </citation>
    <scope>NUCLEOTIDE SEQUENCE</scope>
    <source>
        <strain evidence="8">CBS 307.81</strain>
    </source>
</reference>
<dbReference type="GO" id="GO:0016226">
    <property type="term" value="P:iron-sulfur cluster assembly"/>
    <property type="evidence" value="ECO:0007669"/>
    <property type="project" value="TreeGrafter"/>
</dbReference>